<reference evidence="2 3" key="1">
    <citation type="submission" date="2017-11" db="EMBL/GenBank/DDBJ databases">
        <title>Genomic Encyclopedia of Archaeal and Bacterial Type Strains, Phase II (KMG-II): From Individual Species to Whole Genera.</title>
        <authorList>
            <person name="Goeker M."/>
        </authorList>
    </citation>
    <scope>NUCLEOTIDE SEQUENCE [LARGE SCALE GENOMIC DNA]</scope>
    <source>
        <strain evidence="2 3">DSM 25625</strain>
    </source>
</reference>
<dbReference type="SMART" id="SM00886">
    <property type="entry name" value="Dabb"/>
    <property type="match status" value="1"/>
</dbReference>
<accession>A0A2M9C3C2</accession>
<evidence type="ECO:0000313" key="2">
    <source>
        <dbReference type="EMBL" id="PJJ65034.1"/>
    </source>
</evidence>
<dbReference type="Proteomes" id="UP000230161">
    <property type="component" value="Unassembled WGS sequence"/>
</dbReference>
<keyword evidence="3" id="KW-1185">Reference proteome</keyword>
<dbReference type="PANTHER" id="PTHR37832:SF1">
    <property type="entry name" value="STRESS-RESPONSE A_B BARREL DOMAIN-CONTAINING PROTEIN"/>
    <property type="match status" value="1"/>
</dbReference>
<dbReference type="OrthoDB" id="6637496at2"/>
<proteinExistence type="predicted"/>
<protein>
    <submittedName>
        <fullName evidence="2">Stress responsive alpha/beta barrel protein</fullName>
    </submittedName>
</protein>
<dbReference type="EMBL" id="PGFB01000001">
    <property type="protein sequence ID" value="PJJ65034.1"/>
    <property type="molecule type" value="Genomic_DNA"/>
</dbReference>
<dbReference type="InterPro" id="IPR011008">
    <property type="entry name" value="Dimeric_a/b-barrel"/>
</dbReference>
<feature type="domain" description="Stress-response A/B barrel" evidence="1">
    <location>
        <begin position="3"/>
        <end position="98"/>
    </location>
</feature>
<dbReference type="InterPro" id="IPR013097">
    <property type="entry name" value="Dabb"/>
</dbReference>
<dbReference type="SUPFAM" id="SSF54909">
    <property type="entry name" value="Dimeric alpha+beta barrel"/>
    <property type="match status" value="1"/>
</dbReference>
<gene>
    <name evidence="2" type="ORF">CLV54_0059</name>
</gene>
<evidence type="ECO:0000259" key="1">
    <source>
        <dbReference type="PROSITE" id="PS51502"/>
    </source>
</evidence>
<dbReference type="PROSITE" id="PS51502">
    <property type="entry name" value="S_R_A_B_BARREL"/>
    <property type="match status" value="1"/>
</dbReference>
<name>A0A2M9C3C2_9MICO</name>
<sequence length="100" mass="10863">MTVRHVVTWKLLATEPEEKAAAAARIAELLVALPATVSEIRDIRVGANSVDAEGNWDVVLIADYDDAEALGRYQVHPDHQAAAGVIRTLVSERATVDFEL</sequence>
<dbReference type="RefSeq" id="WP_100342978.1">
    <property type="nucleotide sequence ID" value="NZ_PGFB01000001.1"/>
</dbReference>
<organism evidence="2 3">
    <name type="scientific">Compostimonas suwonensis</name>
    <dbReference type="NCBI Taxonomy" id="1048394"/>
    <lineage>
        <taxon>Bacteria</taxon>
        <taxon>Bacillati</taxon>
        <taxon>Actinomycetota</taxon>
        <taxon>Actinomycetes</taxon>
        <taxon>Micrococcales</taxon>
        <taxon>Microbacteriaceae</taxon>
        <taxon>Compostimonas</taxon>
    </lineage>
</organism>
<evidence type="ECO:0000313" key="3">
    <source>
        <dbReference type="Proteomes" id="UP000230161"/>
    </source>
</evidence>
<dbReference type="PANTHER" id="PTHR37832">
    <property type="entry name" value="BLL2683 PROTEIN"/>
    <property type="match status" value="1"/>
</dbReference>
<dbReference type="AlphaFoldDB" id="A0A2M9C3C2"/>
<dbReference type="Pfam" id="PF07876">
    <property type="entry name" value="Dabb"/>
    <property type="match status" value="1"/>
</dbReference>
<comment type="caution">
    <text evidence="2">The sequence shown here is derived from an EMBL/GenBank/DDBJ whole genome shotgun (WGS) entry which is preliminary data.</text>
</comment>
<dbReference type="Gene3D" id="3.30.70.100">
    <property type="match status" value="1"/>
</dbReference>